<dbReference type="EMBL" id="AANC01000003">
    <property type="protein sequence ID" value="EAQ50146.1"/>
    <property type="molecule type" value="Genomic_DNA"/>
</dbReference>
<gene>
    <name evidence="1" type="ORF">MED217_03310</name>
</gene>
<protein>
    <submittedName>
        <fullName evidence="1">Uncharacterized protein</fullName>
    </submittedName>
</protein>
<proteinExistence type="predicted"/>
<organism evidence="1 2">
    <name type="scientific">Leeuwenhoekiella blandensis (strain CECT 7118 / CCUG 51940 / KCTC 22103 / MED217)</name>
    <name type="common">Flavobacterium sp. (strain MED217)</name>
    <dbReference type="NCBI Taxonomy" id="398720"/>
    <lineage>
        <taxon>Bacteria</taxon>
        <taxon>Pseudomonadati</taxon>
        <taxon>Bacteroidota</taxon>
        <taxon>Flavobacteriia</taxon>
        <taxon>Flavobacteriales</taxon>
        <taxon>Flavobacteriaceae</taxon>
        <taxon>Leeuwenhoekiella</taxon>
    </lineage>
</organism>
<reference evidence="1 2" key="1">
    <citation type="journal article" date="2007" name="Nature">
        <title>Light stimulates growth of proteorhodopsin-containing marine Flavobacteria.</title>
        <authorList>
            <person name="Gomez-Consarnau L."/>
            <person name="Gonzalez J.M."/>
            <person name="Coll-Llado M."/>
            <person name="Gourdon P."/>
            <person name="Pascher T."/>
            <person name="Neutze R."/>
            <person name="Pedros-Alio C."/>
            <person name="Pinhassi J."/>
        </authorList>
    </citation>
    <scope>NUCLEOTIDE SEQUENCE [LARGE SCALE GENOMIC DNA]</scope>
    <source>
        <strain evidence="1 2">MED217</strain>
    </source>
</reference>
<keyword evidence="2" id="KW-1185">Reference proteome</keyword>
<evidence type="ECO:0000313" key="1">
    <source>
        <dbReference type="EMBL" id="EAQ50146.1"/>
    </source>
</evidence>
<name>A3XJX8_LEEBM</name>
<evidence type="ECO:0000313" key="2">
    <source>
        <dbReference type="Proteomes" id="UP000001601"/>
    </source>
</evidence>
<accession>A3XJX8</accession>
<dbReference type="Proteomes" id="UP000001601">
    <property type="component" value="Unassembled WGS sequence"/>
</dbReference>
<sequence length="28" mass="3239">MFELLLRYQKRNKASSESPVAVKNSKTL</sequence>
<comment type="caution">
    <text evidence="1">The sequence shown here is derived from an EMBL/GenBank/DDBJ whole genome shotgun (WGS) entry which is preliminary data.</text>
</comment>
<dbReference type="AlphaFoldDB" id="A3XJX8"/>
<dbReference type="HOGENOM" id="CLU_3412643_0_0_10"/>